<dbReference type="EMBL" id="JANPWB010000001">
    <property type="protein sequence ID" value="KAJ1213770.1"/>
    <property type="molecule type" value="Genomic_DNA"/>
</dbReference>
<reference evidence="2" key="1">
    <citation type="journal article" date="2022" name="bioRxiv">
        <title>Sequencing and chromosome-scale assembly of the giantPleurodeles waltlgenome.</title>
        <authorList>
            <person name="Brown T."/>
            <person name="Elewa A."/>
            <person name="Iarovenko S."/>
            <person name="Subramanian E."/>
            <person name="Araus A.J."/>
            <person name="Petzold A."/>
            <person name="Susuki M."/>
            <person name="Suzuki K.-i.T."/>
            <person name="Hayashi T."/>
            <person name="Toyoda A."/>
            <person name="Oliveira C."/>
            <person name="Osipova E."/>
            <person name="Leigh N.D."/>
            <person name="Simon A."/>
            <person name="Yun M.H."/>
        </authorList>
    </citation>
    <scope>NUCLEOTIDE SEQUENCE</scope>
    <source>
        <strain evidence="2">20211129_DDA</strain>
        <tissue evidence="2">Liver</tissue>
    </source>
</reference>
<protein>
    <submittedName>
        <fullName evidence="2">Uncharacterized protein</fullName>
    </submittedName>
</protein>
<accession>A0AAV7WIB7</accession>
<organism evidence="2 3">
    <name type="scientific">Pleurodeles waltl</name>
    <name type="common">Iberian ribbed newt</name>
    <dbReference type="NCBI Taxonomy" id="8319"/>
    <lineage>
        <taxon>Eukaryota</taxon>
        <taxon>Metazoa</taxon>
        <taxon>Chordata</taxon>
        <taxon>Craniata</taxon>
        <taxon>Vertebrata</taxon>
        <taxon>Euteleostomi</taxon>
        <taxon>Amphibia</taxon>
        <taxon>Batrachia</taxon>
        <taxon>Caudata</taxon>
        <taxon>Salamandroidea</taxon>
        <taxon>Salamandridae</taxon>
        <taxon>Pleurodelinae</taxon>
        <taxon>Pleurodeles</taxon>
    </lineage>
</organism>
<keyword evidence="3" id="KW-1185">Reference proteome</keyword>
<feature type="region of interest" description="Disordered" evidence="1">
    <location>
        <begin position="1"/>
        <end position="42"/>
    </location>
</feature>
<evidence type="ECO:0000313" key="3">
    <source>
        <dbReference type="Proteomes" id="UP001066276"/>
    </source>
</evidence>
<evidence type="ECO:0000256" key="1">
    <source>
        <dbReference type="SAM" id="MobiDB-lite"/>
    </source>
</evidence>
<evidence type="ECO:0000313" key="2">
    <source>
        <dbReference type="EMBL" id="KAJ1213770.1"/>
    </source>
</evidence>
<comment type="caution">
    <text evidence="2">The sequence shown here is derived from an EMBL/GenBank/DDBJ whole genome shotgun (WGS) entry which is preliminary data.</text>
</comment>
<name>A0AAV7WIB7_PLEWA</name>
<dbReference type="Proteomes" id="UP001066276">
    <property type="component" value="Chromosome 1_1"/>
</dbReference>
<gene>
    <name evidence="2" type="ORF">NDU88_001401</name>
</gene>
<proteinExistence type="predicted"/>
<sequence length="86" mass="9187">MTEGSTILTPEATPPGRRPWTQTANAQGYVDGRPRPEGTSGAALSDLEVFSPQQRIPETPDLAGLLKAWGIKEEGSPPQPPKPPQE</sequence>
<dbReference type="AlphaFoldDB" id="A0AAV7WIB7"/>